<keyword evidence="3" id="KW-1185">Reference proteome</keyword>
<feature type="compositionally biased region" description="Basic and acidic residues" evidence="1">
    <location>
        <begin position="13"/>
        <end position="42"/>
    </location>
</feature>
<protein>
    <submittedName>
        <fullName evidence="2">Uncharacterized protein</fullName>
    </submittedName>
</protein>
<evidence type="ECO:0000256" key="1">
    <source>
        <dbReference type="SAM" id="MobiDB-lite"/>
    </source>
</evidence>
<feature type="compositionally biased region" description="Polar residues" evidence="1">
    <location>
        <begin position="1"/>
        <end position="12"/>
    </location>
</feature>
<name>A0AAV3YR98_9GAST</name>
<comment type="caution">
    <text evidence="2">The sequence shown here is derived from an EMBL/GenBank/DDBJ whole genome shotgun (WGS) entry which is preliminary data.</text>
</comment>
<dbReference type="EMBL" id="BLXT01001414">
    <property type="protein sequence ID" value="GFN85456.1"/>
    <property type="molecule type" value="Genomic_DNA"/>
</dbReference>
<evidence type="ECO:0000313" key="3">
    <source>
        <dbReference type="Proteomes" id="UP000735302"/>
    </source>
</evidence>
<evidence type="ECO:0000313" key="2">
    <source>
        <dbReference type="EMBL" id="GFN85456.1"/>
    </source>
</evidence>
<dbReference type="AlphaFoldDB" id="A0AAV3YR98"/>
<feature type="region of interest" description="Disordered" evidence="1">
    <location>
        <begin position="1"/>
        <end position="42"/>
    </location>
</feature>
<dbReference type="Proteomes" id="UP000735302">
    <property type="component" value="Unassembled WGS sequence"/>
</dbReference>
<organism evidence="2 3">
    <name type="scientific">Plakobranchus ocellatus</name>
    <dbReference type="NCBI Taxonomy" id="259542"/>
    <lineage>
        <taxon>Eukaryota</taxon>
        <taxon>Metazoa</taxon>
        <taxon>Spiralia</taxon>
        <taxon>Lophotrochozoa</taxon>
        <taxon>Mollusca</taxon>
        <taxon>Gastropoda</taxon>
        <taxon>Heterobranchia</taxon>
        <taxon>Euthyneura</taxon>
        <taxon>Panpulmonata</taxon>
        <taxon>Sacoglossa</taxon>
        <taxon>Placobranchoidea</taxon>
        <taxon>Plakobranchidae</taxon>
        <taxon>Plakobranchus</taxon>
    </lineage>
</organism>
<accession>A0AAV3YR98</accession>
<proteinExistence type="predicted"/>
<reference evidence="2 3" key="1">
    <citation type="journal article" date="2021" name="Elife">
        <title>Chloroplast acquisition without the gene transfer in kleptoplastic sea slugs, Plakobranchus ocellatus.</title>
        <authorList>
            <person name="Maeda T."/>
            <person name="Takahashi S."/>
            <person name="Yoshida T."/>
            <person name="Shimamura S."/>
            <person name="Takaki Y."/>
            <person name="Nagai Y."/>
            <person name="Toyoda A."/>
            <person name="Suzuki Y."/>
            <person name="Arimoto A."/>
            <person name="Ishii H."/>
            <person name="Satoh N."/>
            <person name="Nishiyama T."/>
            <person name="Hasebe M."/>
            <person name="Maruyama T."/>
            <person name="Minagawa J."/>
            <person name="Obokata J."/>
            <person name="Shigenobu S."/>
        </authorList>
    </citation>
    <scope>NUCLEOTIDE SEQUENCE [LARGE SCALE GENOMIC DNA]</scope>
</reference>
<sequence>MEMSRPYNSVRQQIDKKEQQIGNRDMDRGREADGQKDGGTVLHDREAQIERWRLETEDYCSGWTQSHSKIVAVWDTFARIRRLRRNPASRYIATNSSYELYFQQAA</sequence>
<gene>
    <name evidence="2" type="ORF">PoB_001196200</name>
</gene>